<dbReference type="Proteomes" id="UP000607559">
    <property type="component" value="Unassembled WGS sequence"/>
</dbReference>
<reference evidence="8" key="2">
    <citation type="submission" date="2020-09" db="EMBL/GenBank/DDBJ databases">
        <authorList>
            <person name="Sun Q."/>
            <person name="Zhou Y."/>
        </authorList>
    </citation>
    <scope>NUCLEOTIDE SEQUENCE</scope>
    <source>
        <strain evidence="8">CGMCC 1.15448</strain>
    </source>
</reference>
<proteinExistence type="inferred from homology"/>
<dbReference type="InterPro" id="IPR011990">
    <property type="entry name" value="TPR-like_helical_dom_sf"/>
</dbReference>
<dbReference type="PROSITE" id="PS51257">
    <property type="entry name" value="PROKAR_LIPOPROTEIN"/>
    <property type="match status" value="1"/>
</dbReference>
<evidence type="ECO:0000259" key="6">
    <source>
        <dbReference type="Pfam" id="PF07980"/>
    </source>
</evidence>
<comment type="similarity">
    <text evidence="2">Belongs to the SusD family.</text>
</comment>
<comment type="subcellular location">
    <subcellularLocation>
        <location evidence="1">Cell outer membrane</location>
    </subcellularLocation>
</comment>
<dbReference type="AlphaFoldDB" id="A0A8J2UI51"/>
<name>A0A8J2UI51_9BACT</name>
<dbReference type="InterPro" id="IPR033985">
    <property type="entry name" value="SusD-like_N"/>
</dbReference>
<evidence type="ECO:0000256" key="5">
    <source>
        <dbReference type="ARBA" id="ARBA00023237"/>
    </source>
</evidence>
<dbReference type="Pfam" id="PF14322">
    <property type="entry name" value="SusD-like_3"/>
    <property type="match status" value="1"/>
</dbReference>
<evidence type="ECO:0000256" key="1">
    <source>
        <dbReference type="ARBA" id="ARBA00004442"/>
    </source>
</evidence>
<keyword evidence="9" id="KW-1185">Reference proteome</keyword>
<dbReference type="Gene3D" id="1.25.40.390">
    <property type="match status" value="1"/>
</dbReference>
<keyword evidence="3" id="KW-0732">Signal</keyword>
<dbReference type="Pfam" id="PF07980">
    <property type="entry name" value="SusD_RagB"/>
    <property type="match status" value="1"/>
</dbReference>
<evidence type="ECO:0000259" key="7">
    <source>
        <dbReference type="Pfam" id="PF14322"/>
    </source>
</evidence>
<keyword evidence="4" id="KW-0472">Membrane</keyword>
<dbReference type="RefSeq" id="WP_188937246.1">
    <property type="nucleotide sequence ID" value="NZ_BMJC01000006.1"/>
</dbReference>
<dbReference type="CDD" id="cd08977">
    <property type="entry name" value="SusD"/>
    <property type="match status" value="1"/>
</dbReference>
<feature type="domain" description="SusD-like N-terminal" evidence="7">
    <location>
        <begin position="85"/>
        <end position="225"/>
    </location>
</feature>
<protein>
    <submittedName>
        <fullName evidence="8">Membrane protein</fullName>
    </submittedName>
</protein>
<evidence type="ECO:0000256" key="2">
    <source>
        <dbReference type="ARBA" id="ARBA00006275"/>
    </source>
</evidence>
<evidence type="ECO:0000313" key="9">
    <source>
        <dbReference type="Proteomes" id="UP000607559"/>
    </source>
</evidence>
<keyword evidence="5" id="KW-0998">Cell outer membrane</keyword>
<feature type="domain" description="RagB/SusD" evidence="6">
    <location>
        <begin position="362"/>
        <end position="514"/>
    </location>
</feature>
<comment type="caution">
    <text evidence="8">The sequence shown here is derived from an EMBL/GenBank/DDBJ whole genome shotgun (WGS) entry which is preliminary data.</text>
</comment>
<evidence type="ECO:0000313" key="8">
    <source>
        <dbReference type="EMBL" id="GGB21431.1"/>
    </source>
</evidence>
<reference evidence="8" key="1">
    <citation type="journal article" date="2014" name="Int. J. Syst. Evol. Microbiol.">
        <title>Complete genome sequence of Corynebacterium casei LMG S-19264T (=DSM 44701T), isolated from a smear-ripened cheese.</title>
        <authorList>
            <consortium name="US DOE Joint Genome Institute (JGI-PGF)"/>
            <person name="Walter F."/>
            <person name="Albersmeier A."/>
            <person name="Kalinowski J."/>
            <person name="Ruckert C."/>
        </authorList>
    </citation>
    <scope>NUCLEOTIDE SEQUENCE</scope>
    <source>
        <strain evidence="8">CGMCC 1.15448</strain>
    </source>
</reference>
<dbReference type="GO" id="GO:0009279">
    <property type="term" value="C:cell outer membrane"/>
    <property type="evidence" value="ECO:0007669"/>
    <property type="project" value="UniProtKB-SubCell"/>
</dbReference>
<dbReference type="SUPFAM" id="SSF48452">
    <property type="entry name" value="TPR-like"/>
    <property type="match status" value="1"/>
</dbReference>
<gene>
    <name evidence="8" type="ORF">GCM10011511_51550</name>
</gene>
<organism evidence="8 9">
    <name type="scientific">Puia dinghuensis</name>
    <dbReference type="NCBI Taxonomy" id="1792502"/>
    <lineage>
        <taxon>Bacteria</taxon>
        <taxon>Pseudomonadati</taxon>
        <taxon>Bacteroidota</taxon>
        <taxon>Chitinophagia</taxon>
        <taxon>Chitinophagales</taxon>
        <taxon>Chitinophagaceae</taxon>
        <taxon>Puia</taxon>
    </lineage>
</organism>
<evidence type="ECO:0000256" key="4">
    <source>
        <dbReference type="ARBA" id="ARBA00023136"/>
    </source>
</evidence>
<accession>A0A8J2UI51</accession>
<dbReference type="EMBL" id="BMJC01000006">
    <property type="protein sequence ID" value="GGB21431.1"/>
    <property type="molecule type" value="Genomic_DNA"/>
</dbReference>
<sequence length="515" mass="56887">MKTFNHIFSITGSLALSLLALSCSKQLNQQPPSTTTTAQFYSNTNDFLQAVTGAYNQLRAYPDEVLWMGEMRSDNIYATSDGNRDWQLIRNFSPNLTTVSFVNSAWDNNFNGIYNCNSVLDNLVTKGTNVTDPNLRARFAAECHFLRAFYYFQLVRLYGEVPIVQHVMTASAIEKVKRSSVSDVYNLIISDLNTAIDSLPNSYTTVDIGRATKWAAKGLLGLVYLTRSGPTYAGVDGPTQGTNEWNLAMAQFNDIIASGQFTFGASYPNIFSYTNENNPEVLFDVQFMSTNNGADFPSQLTPLSYWGGVGIAGTYGNGYGSCTFDISKNLRASYAGSMGAATDVRDTFNIDWKYPINTSNPPAMDTANPFIKKYINIAKRGVAYNDWPINFIVMRYTDVLMMKAECILNGATGGAQSTVDSIVNLVRKRAGIAAVSHVTLPMLMEERRREFLGEGIRWNDLVREGMAVTTINNWITADGQSSTIGQVMPAFVIYPVPEAEMLTAPGLYTQNPGYQ</sequence>
<dbReference type="InterPro" id="IPR012944">
    <property type="entry name" value="SusD_RagB_dom"/>
</dbReference>
<evidence type="ECO:0000256" key="3">
    <source>
        <dbReference type="ARBA" id="ARBA00022729"/>
    </source>
</evidence>